<dbReference type="AlphaFoldDB" id="A0A3N4GRH7"/>
<sequence length="109" mass="11646">MNWAMDELQSRATTQLGRLHDFSDELARIRVRESSADDLITVEVDGSGAMTGLWLADGAGELGGARLGSAIVATAMLAAQRAFARRAAMTEDFTASFAELVQSRPDGSR</sequence>
<dbReference type="Gene3D" id="3.30.1310.10">
    <property type="entry name" value="Nucleoid-associated protein YbaB-like domain"/>
    <property type="match status" value="1"/>
</dbReference>
<evidence type="ECO:0000313" key="1">
    <source>
        <dbReference type="EMBL" id="RPA61230.1"/>
    </source>
</evidence>
<dbReference type="Proteomes" id="UP000267536">
    <property type="component" value="Unassembled WGS sequence"/>
</dbReference>
<proteinExistence type="predicted"/>
<accession>A0A3N4GRH7</accession>
<name>A0A3N4GRH7_9ACTN</name>
<gene>
    <name evidence="1" type="ORF">EF294_10930</name>
</gene>
<comment type="caution">
    <text evidence="1">The sequence shown here is derived from an EMBL/GenBank/DDBJ whole genome shotgun (WGS) entry which is preliminary data.</text>
</comment>
<dbReference type="GO" id="GO:0003677">
    <property type="term" value="F:DNA binding"/>
    <property type="evidence" value="ECO:0007669"/>
    <property type="project" value="UniProtKB-KW"/>
</dbReference>
<organism evidence="1 2">
    <name type="scientific">Gordonia oryzae</name>
    <dbReference type="NCBI Taxonomy" id="2487349"/>
    <lineage>
        <taxon>Bacteria</taxon>
        <taxon>Bacillati</taxon>
        <taxon>Actinomycetota</taxon>
        <taxon>Actinomycetes</taxon>
        <taxon>Mycobacteriales</taxon>
        <taxon>Gordoniaceae</taxon>
        <taxon>Gordonia</taxon>
    </lineage>
</organism>
<protein>
    <submittedName>
        <fullName evidence="1">YbaB/EbfC family DNA-binding protein</fullName>
    </submittedName>
</protein>
<keyword evidence="1" id="KW-0238">DNA-binding</keyword>
<evidence type="ECO:0000313" key="2">
    <source>
        <dbReference type="Proteomes" id="UP000267536"/>
    </source>
</evidence>
<reference evidence="1 2" key="1">
    <citation type="submission" date="2018-11" db="EMBL/GenBank/DDBJ databases">
        <title>Draft genome sequence of Gordonia sp. RS15-1S isolated from rice stems.</title>
        <authorList>
            <person name="Muangham S."/>
        </authorList>
    </citation>
    <scope>NUCLEOTIDE SEQUENCE [LARGE SCALE GENOMIC DNA]</scope>
    <source>
        <strain evidence="1 2">RS15-1S</strain>
    </source>
</reference>
<dbReference type="EMBL" id="RKMH01000007">
    <property type="protein sequence ID" value="RPA61230.1"/>
    <property type="molecule type" value="Genomic_DNA"/>
</dbReference>
<dbReference type="InterPro" id="IPR036894">
    <property type="entry name" value="YbaB-like_sf"/>
</dbReference>
<dbReference type="OrthoDB" id="3623823at2"/>
<dbReference type="RefSeq" id="WP_123929412.1">
    <property type="nucleotide sequence ID" value="NZ_JBPSDP010000006.1"/>
</dbReference>
<keyword evidence="2" id="KW-1185">Reference proteome</keyword>